<feature type="region of interest" description="Disordered" evidence="1">
    <location>
        <begin position="1"/>
        <end position="24"/>
    </location>
</feature>
<evidence type="ECO:0000313" key="2">
    <source>
        <dbReference type="EMBL" id="CDW75993.1"/>
    </source>
</evidence>
<dbReference type="EMBL" id="CCKQ01004840">
    <property type="protein sequence ID" value="CDW75993.1"/>
    <property type="molecule type" value="Genomic_DNA"/>
</dbReference>
<accession>A0A078A3A9</accession>
<dbReference type="InParanoid" id="A0A078A3A9"/>
<reference evidence="2 3" key="1">
    <citation type="submission" date="2014-06" db="EMBL/GenBank/DDBJ databases">
        <authorList>
            <person name="Swart Estienne"/>
        </authorList>
    </citation>
    <scope>NUCLEOTIDE SEQUENCE [LARGE SCALE GENOMIC DNA]</scope>
    <source>
        <strain evidence="2 3">130c</strain>
    </source>
</reference>
<dbReference type="OMA" id="AHIGVEY"/>
<evidence type="ECO:0000256" key="1">
    <source>
        <dbReference type="SAM" id="MobiDB-lite"/>
    </source>
</evidence>
<dbReference type="AlphaFoldDB" id="A0A078A3A9"/>
<evidence type="ECO:0000313" key="3">
    <source>
        <dbReference type="Proteomes" id="UP000039865"/>
    </source>
</evidence>
<proteinExistence type="predicted"/>
<dbReference type="Proteomes" id="UP000039865">
    <property type="component" value="Unassembled WGS sequence"/>
</dbReference>
<name>A0A078A3A9_STYLE</name>
<protein>
    <submittedName>
        <fullName evidence="2">Uncharacterized protein</fullName>
    </submittedName>
</protein>
<organism evidence="2 3">
    <name type="scientific">Stylonychia lemnae</name>
    <name type="common">Ciliate</name>
    <dbReference type="NCBI Taxonomy" id="5949"/>
    <lineage>
        <taxon>Eukaryota</taxon>
        <taxon>Sar</taxon>
        <taxon>Alveolata</taxon>
        <taxon>Ciliophora</taxon>
        <taxon>Intramacronucleata</taxon>
        <taxon>Spirotrichea</taxon>
        <taxon>Stichotrichia</taxon>
        <taxon>Sporadotrichida</taxon>
        <taxon>Oxytrichidae</taxon>
        <taxon>Stylonychinae</taxon>
        <taxon>Stylonychia</taxon>
    </lineage>
</organism>
<sequence length="189" mass="21798">MSNDELRAEVLKDQQKQEEKKQAQMQFIEQPIQQGQGKLITSGKAVHGTETNFISDLEVGDFLIIQNENTGKQERRKVNMVLSARSCGLEEPFSEDIIIKSEYLFQKKPKLREKVKHVEDVIAERLAKENAGFVGGLDQKNSEKESIMEFRVKVGDAYKTVKEKIKGDKSKEELLDMRVKKKTDKFCWF</sequence>
<dbReference type="OrthoDB" id="311468at2759"/>
<gene>
    <name evidence="2" type="primary">Contig9485.g10148</name>
    <name evidence="2" type="ORF">STYLEM_4989</name>
</gene>
<keyword evidence="3" id="KW-1185">Reference proteome</keyword>
<feature type="compositionally biased region" description="Basic and acidic residues" evidence="1">
    <location>
        <begin position="1"/>
        <end position="22"/>
    </location>
</feature>